<name>A0AAV7XEE3_9NEOP</name>
<accession>A0AAV7XEE3</accession>
<comment type="caution">
    <text evidence="1">The sequence shown here is derived from an EMBL/GenBank/DDBJ whole genome shotgun (WGS) entry which is preliminary data.</text>
</comment>
<dbReference type="Proteomes" id="UP001075354">
    <property type="component" value="Chromosome 13"/>
</dbReference>
<reference evidence="1" key="1">
    <citation type="submission" date="2022-12" db="EMBL/GenBank/DDBJ databases">
        <title>Chromosome-level genome assembly of the bean flower thrips Megalurothrips usitatus.</title>
        <authorList>
            <person name="Ma L."/>
            <person name="Liu Q."/>
            <person name="Li H."/>
            <person name="Cai W."/>
        </authorList>
    </citation>
    <scope>NUCLEOTIDE SEQUENCE</scope>
    <source>
        <strain evidence="1">Cailab_2022a</strain>
    </source>
</reference>
<sequence length="129" mass="14354">MSKVPSVKDAVSAVLGDKHGHKDDFAESDLYTSFETVRCLRLGFPLSYTRCRTQMTASRWASSGASLCLRGYAPLVVNVKVQAPNTNSMYYRSKQPCCTFYNNFWSTIANAPSKNCTGLLVFNGYDMLL</sequence>
<organism evidence="1 2">
    <name type="scientific">Megalurothrips usitatus</name>
    <name type="common">bean blossom thrips</name>
    <dbReference type="NCBI Taxonomy" id="439358"/>
    <lineage>
        <taxon>Eukaryota</taxon>
        <taxon>Metazoa</taxon>
        <taxon>Ecdysozoa</taxon>
        <taxon>Arthropoda</taxon>
        <taxon>Hexapoda</taxon>
        <taxon>Insecta</taxon>
        <taxon>Pterygota</taxon>
        <taxon>Neoptera</taxon>
        <taxon>Paraneoptera</taxon>
        <taxon>Thysanoptera</taxon>
        <taxon>Terebrantia</taxon>
        <taxon>Thripoidea</taxon>
        <taxon>Thripidae</taxon>
        <taxon>Megalurothrips</taxon>
    </lineage>
</organism>
<evidence type="ECO:0000313" key="2">
    <source>
        <dbReference type="Proteomes" id="UP001075354"/>
    </source>
</evidence>
<evidence type="ECO:0000313" key="1">
    <source>
        <dbReference type="EMBL" id="KAJ1521835.1"/>
    </source>
</evidence>
<dbReference type="AlphaFoldDB" id="A0AAV7XEE3"/>
<keyword evidence="2" id="KW-1185">Reference proteome</keyword>
<proteinExistence type="predicted"/>
<dbReference type="EMBL" id="JAPTSV010000013">
    <property type="protein sequence ID" value="KAJ1521835.1"/>
    <property type="molecule type" value="Genomic_DNA"/>
</dbReference>
<protein>
    <submittedName>
        <fullName evidence="1">Uncharacterized protein</fullName>
    </submittedName>
</protein>
<gene>
    <name evidence="1" type="ORF">ONE63_003470</name>
</gene>